<dbReference type="EMBL" id="PGOL01004039">
    <property type="protein sequence ID" value="PKI38682.1"/>
    <property type="molecule type" value="Genomic_DNA"/>
</dbReference>
<dbReference type="Proteomes" id="UP000233551">
    <property type="component" value="Unassembled WGS sequence"/>
</dbReference>
<evidence type="ECO:0000259" key="1">
    <source>
        <dbReference type="Pfam" id="PF07727"/>
    </source>
</evidence>
<protein>
    <recommendedName>
        <fullName evidence="1">Reverse transcriptase Ty1/copia-type domain-containing protein</fullName>
    </recommendedName>
</protein>
<dbReference type="InterPro" id="IPR043502">
    <property type="entry name" value="DNA/RNA_pol_sf"/>
</dbReference>
<evidence type="ECO:0000313" key="3">
    <source>
        <dbReference type="Proteomes" id="UP000233551"/>
    </source>
</evidence>
<name>A0A2I0I3Y9_PUNGR</name>
<dbReference type="InterPro" id="IPR013103">
    <property type="entry name" value="RVT_2"/>
</dbReference>
<evidence type="ECO:0000313" key="2">
    <source>
        <dbReference type="EMBL" id="PKI38682.1"/>
    </source>
</evidence>
<dbReference type="Pfam" id="PF07727">
    <property type="entry name" value="RVT_2"/>
    <property type="match status" value="1"/>
</dbReference>
<organism evidence="2 3">
    <name type="scientific">Punica granatum</name>
    <name type="common">Pomegranate</name>
    <dbReference type="NCBI Taxonomy" id="22663"/>
    <lineage>
        <taxon>Eukaryota</taxon>
        <taxon>Viridiplantae</taxon>
        <taxon>Streptophyta</taxon>
        <taxon>Embryophyta</taxon>
        <taxon>Tracheophyta</taxon>
        <taxon>Spermatophyta</taxon>
        <taxon>Magnoliopsida</taxon>
        <taxon>eudicotyledons</taxon>
        <taxon>Gunneridae</taxon>
        <taxon>Pentapetalae</taxon>
        <taxon>rosids</taxon>
        <taxon>malvids</taxon>
        <taxon>Myrtales</taxon>
        <taxon>Lythraceae</taxon>
        <taxon>Punica</taxon>
    </lineage>
</organism>
<gene>
    <name evidence="2" type="ORF">CRG98_040919</name>
</gene>
<proteinExistence type="predicted"/>
<accession>A0A2I0I3Y9</accession>
<sequence length="146" mass="17407">MLDGERLWRMRYKRWQNIEQYKVRLKAKRFTQVEGTDFHETFVPVAKLVTVLCLLTVSLARQWELHQLDVHNAFLHGDLEEEVYMKLSPIFKSSQLNQVCNLHKLIYGLRQASRNWITNDAAFYHMLFCDASRLSGVLEDEEIDYR</sequence>
<feature type="domain" description="Reverse transcriptase Ty1/copia-type" evidence="1">
    <location>
        <begin position="13"/>
        <end position="119"/>
    </location>
</feature>
<dbReference type="SUPFAM" id="SSF56672">
    <property type="entry name" value="DNA/RNA polymerases"/>
    <property type="match status" value="1"/>
</dbReference>
<comment type="caution">
    <text evidence="2">The sequence shown here is derived from an EMBL/GenBank/DDBJ whole genome shotgun (WGS) entry which is preliminary data.</text>
</comment>
<dbReference type="STRING" id="22663.A0A2I0I3Y9"/>
<reference evidence="2 3" key="1">
    <citation type="submission" date="2017-11" db="EMBL/GenBank/DDBJ databases">
        <title>De-novo sequencing of pomegranate (Punica granatum L.) genome.</title>
        <authorList>
            <person name="Akparov Z."/>
            <person name="Amiraslanov A."/>
            <person name="Hajiyeva S."/>
            <person name="Abbasov M."/>
            <person name="Kaur K."/>
            <person name="Hamwieh A."/>
            <person name="Solovyev V."/>
            <person name="Salamov A."/>
            <person name="Braich B."/>
            <person name="Kosarev P."/>
            <person name="Mahmoud A."/>
            <person name="Hajiyev E."/>
            <person name="Babayeva S."/>
            <person name="Izzatullayeva V."/>
            <person name="Mammadov A."/>
            <person name="Mammadov A."/>
            <person name="Sharifova S."/>
            <person name="Ojaghi J."/>
            <person name="Eynullazada K."/>
            <person name="Bayramov B."/>
            <person name="Abdulazimova A."/>
            <person name="Shahmuradov I."/>
        </authorList>
    </citation>
    <scope>NUCLEOTIDE SEQUENCE [LARGE SCALE GENOMIC DNA]</scope>
    <source>
        <strain evidence="3">cv. AG2017</strain>
        <tissue evidence="2">Leaf</tissue>
    </source>
</reference>
<dbReference type="AlphaFoldDB" id="A0A2I0I3Y9"/>
<keyword evidence="3" id="KW-1185">Reference proteome</keyword>